<dbReference type="OrthoDB" id="1852000at2759"/>
<evidence type="ECO:0000256" key="3">
    <source>
        <dbReference type="ARBA" id="ARBA00022833"/>
    </source>
</evidence>
<reference evidence="8" key="1">
    <citation type="submission" date="2025-08" db="UniProtKB">
        <authorList>
            <consortium name="RefSeq"/>
        </authorList>
    </citation>
    <scope>IDENTIFICATION</scope>
    <source>
        <strain evidence="8">OHB3-1</strain>
    </source>
</reference>
<dbReference type="AlphaFoldDB" id="A0A6J1DJT1"/>
<dbReference type="InterPro" id="IPR006564">
    <property type="entry name" value="Znf_PMZ"/>
</dbReference>
<evidence type="ECO:0000259" key="6">
    <source>
        <dbReference type="PROSITE" id="PS50966"/>
    </source>
</evidence>
<keyword evidence="3" id="KW-0862">Zinc</keyword>
<dbReference type="GeneID" id="111020715"/>
<dbReference type="KEGG" id="mcha:111020715"/>
<keyword evidence="7" id="KW-1185">Reference proteome</keyword>
<dbReference type="InterPro" id="IPR018289">
    <property type="entry name" value="MULE_transposase_dom"/>
</dbReference>
<dbReference type="Proteomes" id="UP000504603">
    <property type="component" value="Unplaced"/>
</dbReference>
<evidence type="ECO:0000313" key="8">
    <source>
        <dbReference type="RefSeq" id="XP_022153146.1"/>
    </source>
</evidence>
<feature type="region of interest" description="Disordered" evidence="5">
    <location>
        <begin position="1"/>
        <end position="24"/>
    </location>
</feature>
<gene>
    <name evidence="8" type="primary">LOC111020715</name>
</gene>
<feature type="domain" description="SWIM-type" evidence="6">
    <location>
        <begin position="501"/>
        <end position="544"/>
    </location>
</feature>
<dbReference type="Pfam" id="PF04434">
    <property type="entry name" value="SWIM"/>
    <property type="match status" value="1"/>
</dbReference>
<dbReference type="SMART" id="SM00575">
    <property type="entry name" value="ZnF_PMZ"/>
    <property type="match status" value="1"/>
</dbReference>
<accession>A0A6J1DJT1</accession>
<organism evidence="7 8">
    <name type="scientific">Momordica charantia</name>
    <name type="common">Bitter gourd</name>
    <name type="synonym">Balsam pear</name>
    <dbReference type="NCBI Taxonomy" id="3673"/>
    <lineage>
        <taxon>Eukaryota</taxon>
        <taxon>Viridiplantae</taxon>
        <taxon>Streptophyta</taxon>
        <taxon>Embryophyta</taxon>
        <taxon>Tracheophyta</taxon>
        <taxon>Spermatophyta</taxon>
        <taxon>Magnoliopsida</taxon>
        <taxon>eudicotyledons</taxon>
        <taxon>Gunneridae</taxon>
        <taxon>Pentapetalae</taxon>
        <taxon>rosids</taxon>
        <taxon>fabids</taxon>
        <taxon>Cucurbitales</taxon>
        <taxon>Cucurbitaceae</taxon>
        <taxon>Momordiceae</taxon>
        <taxon>Momordica</taxon>
    </lineage>
</organism>
<evidence type="ECO:0000256" key="1">
    <source>
        <dbReference type="ARBA" id="ARBA00022723"/>
    </source>
</evidence>
<protein>
    <submittedName>
        <fullName evidence="8">Uncharacterized protein LOC111020715</fullName>
    </submittedName>
</protein>
<dbReference type="PANTHER" id="PTHR31973:SF187">
    <property type="entry name" value="MUTATOR TRANSPOSASE MUDRA PROTEIN"/>
    <property type="match status" value="1"/>
</dbReference>
<evidence type="ECO:0000313" key="7">
    <source>
        <dbReference type="Proteomes" id="UP000504603"/>
    </source>
</evidence>
<dbReference type="RefSeq" id="XP_022153146.1">
    <property type="nucleotide sequence ID" value="XM_022297454.1"/>
</dbReference>
<dbReference type="GO" id="GO:0008270">
    <property type="term" value="F:zinc ion binding"/>
    <property type="evidence" value="ECO:0007669"/>
    <property type="project" value="UniProtKB-KW"/>
</dbReference>
<proteinExistence type="predicted"/>
<keyword evidence="1" id="KW-0479">Metal-binding</keyword>
<dbReference type="Pfam" id="PF10551">
    <property type="entry name" value="MULE"/>
    <property type="match status" value="1"/>
</dbReference>
<evidence type="ECO:0000256" key="2">
    <source>
        <dbReference type="ARBA" id="ARBA00022771"/>
    </source>
</evidence>
<dbReference type="PROSITE" id="PS50966">
    <property type="entry name" value="ZF_SWIM"/>
    <property type="match status" value="1"/>
</dbReference>
<evidence type="ECO:0000256" key="4">
    <source>
        <dbReference type="PROSITE-ProRule" id="PRU00325"/>
    </source>
</evidence>
<keyword evidence="2 4" id="KW-0863">Zinc-finger</keyword>
<evidence type="ECO:0000256" key="5">
    <source>
        <dbReference type="SAM" id="MobiDB-lite"/>
    </source>
</evidence>
<sequence>MQEEGDYEAEFVNDDYDDALDEESEPDVEQVHAEICRDEAAVQQMGCDGLTGQHNYENLQLIVQSSGTNDVKEGEVFDTKKELSLRMHLVVMRLNFQFKVKKSTPELYILCCVDTSCTWRLRATKLRDCNLFKIKKYYSIHTCNGGVLKQDHRQAKSWVVGHLVQAKFTDVSRTYRPKDIIQDMRKEYGVNLSYDKAWRSSEEALRLIRGDPASSYGLLPTYGEALKIMNPGTIFELELKGGKYFKYVFMALGKSIRGFLACIRPVLVVDGAHLKGKFIGVLLIASGADANNQIYPVAFAIVDGETVASWVWFMTQLKGTPGVVNNLVFVSNRHHTICKAIDKVFPTAFHCFCIQHIKMNLLAKFKVDAKALEELFLKAAKAYRESYFNSIWAQLGAYPGVREYLDDIGKERWARCFQTELRYTQMTSNNAESVNALFRHARKLPVTALLDHIRGLLQTWFYDRRTLASSRSTTLSYYAENKLAEYSDNARRHVVVNIDQFHVQVRDGNLDGIVDFNSRTCNCREFDYFKIPCSHAIAEAMMRNINPYTLCDEAYTTNSWVMAYAEPIFPIGHVSTWNSSPDFVDTPVEAPYMVPRVGRRRTVRIPSTGEVRQTRKCGRCGTSGHNHKTCNEPLNTA</sequence>
<dbReference type="InterPro" id="IPR007527">
    <property type="entry name" value="Znf_SWIM"/>
</dbReference>
<dbReference type="PANTHER" id="PTHR31973">
    <property type="entry name" value="POLYPROTEIN, PUTATIVE-RELATED"/>
    <property type="match status" value="1"/>
</dbReference>
<name>A0A6J1DJT1_MOMCH</name>